<evidence type="ECO:0000256" key="1">
    <source>
        <dbReference type="SAM" id="Phobius"/>
    </source>
</evidence>
<organism evidence="2 3">
    <name type="scientific">Shewanella dokdonensis</name>
    <dbReference type="NCBI Taxonomy" id="712036"/>
    <lineage>
        <taxon>Bacteria</taxon>
        <taxon>Pseudomonadati</taxon>
        <taxon>Pseudomonadota</taxon>
        <taxon>Gammaproteobacteria</taxon>
        <taxon>Alteromonadales</taxon>
        <taxon>Shewanellaceae</taxon>
        <taxon>Shewanella</taxon>
    </lineage>
</organism>
<sequence>MKERYGYASWFFEWLLACLACLGVYVVAFKQPIFNQMFWWAVLFFVILSSFMRMRSYRFQNQLKQLTLRQALFVKAIMVIYTLPIIIMLLINVTNSTGVWDM</sequence>
<dbReference type="RefSeq" id="WP_213682142.1">
    <property type="nucleotide sequence ID" value="NZ_CP074572.1"/>
</dbReference>
<feature type="transmembrane region" description="Helical" evidence="1">
    <location>
        <begin position="72"/>
        <end position="93"/>
    </location>
</feature>
<proteinExistence type="predicted"/>
<feature type="transmembrane region" description="Helical" evidence="1">
    <location>
        <begin position="7"/>
        <end position="27"/>
    </location>
</feature>
<keyword evidence="1" id="KW-0472">Membrane</keyword>
<dbReference type="Proteomes" id="UP000676428">
    <property type="component" value="Chromosome"/>
</dbReference>
<evidence type="ECO:0000313" key="3">
    <source>
        <dbReference type="Proteomes" id="UP000676428"/>
    </source>
</evidence>
<keyword evidence="1" id="KW-1133">Transmembrane helix</keyword>
<protein>
    <submittedName>
        <fullName evidence="2">Uncharacterized protein</fullName>
    </submittedName>
</protein>
<accession>A0ABX8DHX0</accession>
<gene>
    <name evidence="2" type="ORF">KHX94_01700</name>
</gene>
<keyword evidence="1" id="KW-0812">Transmembrane</keyword>
<keyword evidence="3" id="KW-1185">Reference proteome</keyword>
<name>A0ABX8DHX0_9GAMM</name>
<reference evidence="2 3" key="1">
    <citation type="journal article" date="2012" name="Int. J. Syst. Evol. Microbiol.">
        <title>Shewanella dokdonensis sp. nov., isolated from seawater.</title>
        <authorList>
            <person name="Sung H.R."/>
            <person name="Yoon J.H."/>
            <person name="Ghim S.Y."/>
        </authorList>
    </citation>
    <scope>NUCLEOTIDE SEQUENCE [LARGE SCALE GENOMIC DNA]</scope>
    <source>
        <strain evidence="2 3">DSM 23626</strain>
    </source>
</reference>
<evidence type="ECO:0000313" key="2">
    <source>
        <dbReference type="EMBL" id="QVK23517.1"/>
    </source>
</evidence>
<feature type="transmembrane region" description="Helical" evidence="1">
    <location>
        <begin position="33"/>
        <end position="51"/>
    </location>
</feature>
<dbReference type="EMBL" id="CP074572">
    <property type="protein sequence ID" value="QVK23517.1"/>
    <property type="molecule type" value="Genomic_DNA"/>
</dbReference>